<protein>
    <submittedName>
        <fullName evidence="1">Uncharacterized protein</fullName>
    </submittedName>
</protein>
<reference evidence="1 2" key="1">
    <citation type="submission" date="2019-02" db="EMBL/GenBank/DDBJ databases">
        <title>Deep-cultivation of Planctomycetes and their phenomic and genomic characterization uncovers novel biology.</title>
        <authorList>
            <person name="Wiegand S."/>
            <person name="Jogler M."/>
            <person name="Boedeker C."/>
            <person name="Pinto D."/>
            <person name="Vollmers J."/>
            <person name="Rivas-Marin E."/>
            <person name="Kohn T."/>
            <person name="Peeters S.H."/>
            <person name="Heuer A."/>
            <person name="Rast P."/>
            <person name="Oberbeckmann S."/>
            <person name="Bunk B."/>
            <person name="Jeske O."/>
            <person name="Meyerdierks A."/>
            <person name="Storesund J.E."/>
            <person name="Kallscheuer N."/>
            <person name="Luecker S."/>
            <person name="Lage O.M."/>
            <person name="Pohl T."/>
            <person name="Merkel B.J."/>
            <person name="Hornburger P."/>
            <person name="Mueller R.-W."/>
            <person name="Bruemmer F."/>
            <person name="Labrenz M."/>
            <person name="Spormann A.M."/>
            <person name="Op Den Camp H."/>
            <person name="Overmann J."/>
            <person name="Amann R."/>
            <person name="Jetten M.S.M."/>
            <person name="Mascher T."/>
            <person name="Medema M.H."/>
            <person name="Devos D.P."/>
            <person name="Kaster A.-K."/>
            <person name="Ovreas L."/>
            <person name="Rohde M."/>
            <person name="Galperin M.Y."/>
            <person name="Jogler C."/>
        </authorList>
    </citation>
    <scope>NUCLEOTIDE SEQUENCE [LARGE SCALE GENOMIC DNA]</scope>
    <source>
        <strain evidence="1 2">Poly59</strain>
    </source>
</reference>
<name>A0A5C6EVY4_9BACT</name>
<keyword evidence="2" id="KW-1185">Reference proteome</keyword>
<organism evidence="1 2">
    <name type="scientific">Rubripirellula reticaptiva</name>
    <dbReference type="NCBI Taxonomy" id="2528013"/>
    <lineage>
        <taxon>Bacteria</taxon>
        <taxon>Pseudomonadati</taxon>
        <taxon>Planctomycetota</taxon>
        <taxon>Planctomycetia</taxon>
        <taxon>Pirellulales</taxon>
        <taxon>Pirellulaceae</taxon>
        <taxon>Rubripirellula</taxon>
    </lineage>
</organism>
<evidence type="ECO:0000313" key="2">
    <source>
        <dbReference type="Proteomes" id="UP000317977"/>
    </source>
</evidence>
<evidence type="ECO:0000313" key="1">
    <source>
        <dbReference type="EMBL" id="TWU51381.1"/>
    </source>
</evidence>
<comment type="caution">
    <text evidence="1">The sequence shown here is derived from an EMBL/GenBank/DDBJ whole genome shotgun (WGS) entry which is preliminary data.</text>
</comment>
<sequence>MIDELTNLRAVDRVHGDSSASVAVRFFRLLVARIEEPSHRNLDVSIGVADGRLAPLLGGFTERHVGVRVAATDSSNQVKLAFQHWTGTASEQVAVKGHSFVKSQPSVQRF</sequence>
<proteinExistence type="predicted"/>
<dbReference type="AlphaFoldDB" id="A0A5C6EVY4"/>
<accession>A0A5C6EVY4</accession>
<gene>
    <name evidence="1" type="ORF">Poly59_29730</name>
</gene>
<dbReference type="Proteomes" id="UP000317977">
    <property type="component" value="Unassembled WGS sequence"/>
</dbReference>
<dbReference type="EMBL" id="SJPX01000003">
    <property type="protein sequence ID" value="TWU51381.1"/>
    <property type="molecule type" value="Genomic_DNA"/>
</dbReference>